<dbReference type="Gene3D" id="3.40.50.1390">
    <property type="entry name" value="Resolvase, N-terminal catalytic domain"/>
    <property type="match status" value="1"/>
</dbReference>
<dbReference type="InterPro" id="IPR050639">
    <property type="entry name" value="SSR_resolvase"/>
</dbReference>
<dbReference type="AlphaFoldDB" id="A0A101KW56"/>
<accession>A0A101KW56</accession>
<dbReference type="GO" id="GO:0000150">
    <property type="term" value="F:DNA strand exchange activity"/>
    <property type="evidence" value="ECO:0007669"/>
    <property type="project" value="InterPro"/>
</dbReference>
<dbReference type="CDD" id="cd00338">
    <property type="entry name" value="Ser_Recombinase"/>
    <property type="match status" value="1"/>
</dbReference>
<dbReference type="Pfam" id="PF07508">
    <property type="entry name" value="Recombinase"/>
    <property type="match status" value="1"/>
</dbReference>
<evidence type="ECO:0000313" key="4">
    <source>
        <dbReference type="EMBL" id="KUM28090.1"/>
    </source>
</evidence>
<dbReference type="Pfam" id="PF00239">
    <property type="entry name" value="Resolvase"/>
    <property type="match status" value="1"/>
</dbReference>
<dbReference type="Pfam" id="PF13408">
    <property type="entry name" value="Zn_ribbon_recom"/>
    <property type="match status" value="1"/>
</dbReference>
<gene>
    <name evidence="4" type="ORF">AU467_35055</name>
</gene>
<dbReference type="InterPro" id="IPR011109">
    <property type="entry name" value="DNA_bind_recombinase_dom"/>
</dbReference>
<feature type="domain" description="Resolvase/invertase-type recombinase catalytic" evidence="2">
    <location>
        <begin position="11"/>
        <end position="159"/>
    </location>
</feature>
<name>A0A101KW56_RHILI</name>
<evidence type="ECO:0000256" key="1">
    <source>
        <dbReference type="SAM" id="MobiDB-lite"/>
    </source>
</evidence>
<feature type="domain" description="Recombinase" evidence="3">
    <location>
        <begin position="166"/>
        <end position="311"/>
    </location>
</feature>
<dbReference type="PROSITE" id="PS51736">
    <property type="entry name" value="RECOMBINASES_3"/>
    <property type="match status" value="1"/>
</dbReference>
<evidence type="ECO:0000259" key="2">
    <source>
        <dbReference type="PROSITE" id="PS51736"/>
    </source>
</evidence>
<sequence length="690" mass="77355">MKIMVEHLARGAFVYVRQSTADQLANNPESRRRQYGLAERARALGWTDVTVIDDDLGRSGSGISRPGFERLLAAICEGRVGAVLAIEASRLARNGRDWHTLIEFCGLVGTLIIDEDGIYEPRHPNDRLLLGMKGTMSELELSILRARSIEALKQKARRGELFLTVAVGYVKAGRDRIEKDANLRVREAIALVFSRFAEMQSIRQVHLSLRSDGIVLPCVSYLREGGHTIVWKLPVYNTVHHILTNPIYAGTYVFGRTASRVTIENGRKRIVRGFRKEQSEWEVLLVDHHEGYLSWAEYQRNQRLIADNANGKGMMLARGALRRGELLLGGLLRCGHCGRKLHVAYSGKNGNTGRYHCRGAQLNHGTDPCISFGSLRIDLAVGAEVVRLLQPLGVEAALQAIEARQMEADERRRQIELALEQARYEAALARRQYDAVDPDNRLVAGELERRWNAALVIVQEREAELQALGRHQPDALSEDERQALLRMGADLEAAWHHPAATAASRKRILRAVLREIVVRVENEQIQLVMHWQGGDHTALAVKKNRVGQHRWIVEPETEALIRHLARLMPDKAIASLLNRLGKKTGRLNGWTQSRVCSFRSKHSVAVYQEGERAARGEVTLNEAADILNLSPMTVLRMIRSGILPAKQHCKGAPWVISGEDLENPDIGDRANASRKRPPTSNPDQQNLVFQ</sequence>
<evidence type="ECO:0000259" key="3">
    <source>
        <dbReference type="PROSITE" id="PS51737"/>
    </source>
</evidence>
<dbReference type="PROSITE" id="PS51737">
    <property type="entry name" value="RECOMBINASE_DNA_BIND"/>
    <property type="match status" value="1"/>
</dbReference>
<proteinExistence type="predicted"/>
<dbReference type="SMART" id="SM00857">
    <property type="entry name" value="Resolvase"/>
    <property type="match status" value="1"/>
</dbReference>
<reference evidence="4 5" key="1">
    <citation type="submission" date="2015-12" db="EMBL/GenBank/DDBJ databases">
        <title>Draft genome sequence of Mesorhizobium sp. UFLA 01-765, a multitolerant efficient symbiont and plant-growth promoting strain isolated from Zn-mining soil using Leucaena leucocephala as a trap plant.</title>
        <authorList>
            <person name="Rangel W.M."/>
            <person name="Thijs S."/>
            <person name="Longatti S.M."/>
            <person name="Moreira F.M."/>
            <person name="Weyens N."/>
            <person name="Vangronsveld J."/>
            <person name="Van Hamme J.D."/>
            <person name="Bottos E.M."/>
            <person name="Rineau F."/>
        </authorList>
    </citation>
    <scope>NUCLEOTIDE SEQUENCE [LARGE SCALE GENOMIC DNA]</scope>
    <source>
        <strain evidence="4 5">UFLA 01-765</strain>
    </source>
</reference>
<dbReference type="EMBL" id="LPWA01000037">
    <property type="protein sequence ID" value="KUM28090.1"/>
    <property type="molecule type" value="Genomic_DNA"/>
</dbReference>
<comment type="caution">
    <text evidence="4">The sequence shown here is derived from an EMBL/GenBank/DDBJ whole genome shotgun (WGS) entry which is preliminary data.</text>
</comment>
<feature type="region of interest" description="Disordered" evidence="1">
    <location>
        <begin position="660"/>
        <end position="690"/>
    </location>
</feature>
<dbReference type="SUPFAM" id="SSF53041">
    <property type="entry name" value="Resolvase-like"/>
    <property type="match status" value="1"/>
</dbReference>
<dbReference type="Gene3D" id="3.90.1750.20">
    <property type="entry name" value="Putative Large Serine Recombinase, Chain B, Domain 2"/>
    <property type="match status" value="1"/>
</dbReference>
<dbReference type="InterPro" id="IPR036162">
    <property type="entry name" value="Resolvase-like_N_sf"/>
</dbReference>
<dbReference type="InterPro" id="IPR041657">
    <property type="entry name" value="HTH_17"/>
</dbReference>
<dbReference type="PANTHER" id="PTHR30461:SF23">
    <property type="entry name" value="DNA RECOMBINASE-RELATED"/>
    <property type="match status" value="1"/>
</dbReference>
<feature type="compositionally biased region" description="Polar residues" evidence="1">
    <location>
        <begin position="681"/>
        <end position="690"/>
    </location>
</feature>
<dbReference type="InterPro" id="IPR025827">
    <property type="entry name" value="Zn_ribbon_recom_dom"/>
</dbReference>
<dbReference type="InterPro" id="IPR038109">
    <property type="entry name" value="DNA_bind_recomb_sf"/>
</dbReference>
<dbReference type="GO" id="GO:0003677">
    <property type="term" value="F:DNA binding"/>
    <property type="evidence" value="ECO:0007669"/>
    <property type="project" value="InterPro"/>
</dbReference>
<organism evidence="4 5">
    <name type="scientific">Rhizobium loti</name>
    <name type="common">Mesorhizobium loti</name>
    <dbReference type="NCBI Taxonomy" id="381"/>
    <lineage>
        <taxon>Bacteria</taxon>
        <taxon>Pseudomonadati</taxon>
        <taxon>Pseudomonadota</taxon>
        <taxon>Alphaproteobacteria</taxon>
        <taxon>Hyphomicrobiales</taxon>
        <taxon>Phyllobacteriaceae</taxon>
        <taxon>Mesorhizobium</taxon>
    </lineage>
</organism>
<dbReference type="PANTHER" id="PTHR30461">
    <property type="entry name" value="DNA-INVERTASE FROM LAMBDOID PROPHAGE"/>
    <property type="match status" value="1"/>
</dbReference>
<dbReference type="Pfam" id="PF12728">
    <property type="entry name" value="HTH_17"/>
    <property type="match status" value="1"/>
</dbReference>
<dbReference type="Proteomes" id="UP000053176">
    <property type="component" value="Unassembled WGS sequence"/>
</dbReference>
<evidence type="ECO:0000313" key="5">
    <source>
        <dbReference type="Proteomes" id="UP000053176"/>
    </source>
</evidence>
<dbReference type="OrthoDB" id="7475655at2"/>
<dbReference type="InterPro" id="IPR006119">
    <property type="entry name" value="Resolv_N"/>
</dbReference>
<protein>
    <submittedName>
        <fullName evidence="4">Serine recombinase</fullName>
    </submittedName>
</protein>